<protein>
    <submittedName>
        <fullName evidence="2">Uncharacterized protein</fullName>
    </submittedName>
</protein>
<comment type="caution">
    <text evidence="2">The sequence shown here is derived from an EMBL/GenBank/DDBJ whole genome shotgun (WGS) entry which is preliminary data.</text>
</comment>
<accession>A0A086BNQ1</accession>
<dbReference type="AlphaFoldDB" id="A0A086BNQ1"/>
<evidence type="ECO:0000256" key="1">
    <source>
        <dbReference type="SAM" id="MobiDB-lite"/>
    </source>
</evidence>
<evidence type="ECO:0000313" key="2">
    <source>
        <dbReference type="EMBL" id="KFF30565.1"/>
    </source>
</evidence>
<name>A0A086BNQ1_9BIFI</name>
<reference evidence="2 3" key="1">
    <citation type="journal article" date="2014" name="Appl. Environ. Microbiol.">
        <title>Genomic encyclopedia of type strains of the genus Bifidobacterium.</title>
        <authorList>
            <person name="Milani C."/>
            <person name="Lugli G.A."/>
            <person name="Duranti S."/>
            <person name="Turroni F."/>
            <person name="Bottacini F."/>
            <person name="Mangifesta M."/>
            <person name="Sanchez B."/>
            <person name="Viappiani A."/>
            <person name="Mancabelli L."/>
            <person name="Taminiau B."/>
            <person name="Delcenserie V."/>
            <person name="Barrangou R."/>
            <person name="Margolles A."/>
            <person name="van Sinderen D."/>
            <person name="Ventura M."/>
        </authorList>
    </citation>
    <scope>NUCLEOTIDE SEQUENCE [LARGE SCALE GENOMIC DNA]</scope>
    <source>
        <strain evidence="2 3">DSM 19703</strain>
    </source>
</reference>
<dbReference type="RefSeq" id="WP_152570164.1">
    <property type="nucleotide sequence ID" value="NZ_ATLK01000002.1"/>
</dbReference>
<sequence>MRKQVARLAAEDGVDVAHGSERSRYRTMLSWLTSNPDAEARAKVVEAENRRRQRRKGRARTPTLPRIRAWGPAPGQMSLF</sequence>
<evidence type="ECO:0000313" key="3">
    <source>
        <dbReference type="Proteomes" id="UP000028730"/>
    </source>
</evidence>
<organism evidence="2 3">
    <name type="scientific">Bifidobacterium bombi DSM 19703</name>
    <dbReference type="NCBI Taxonomy" id="1341695"/>
    <lineage>
        <taxon>Bacteria</taxon>
        <taxon>Bacillati</taxon>
        <taxon>Actinomycetota</taxon>
        <taxon>Actinomycetes</taxon>
        <taxon>Bifidobacteriales</taxon>
        <taxon>Bifidobacteriaceae</taxon>
        <taxon>Bifidobacterium</taxon>
    </lineage>
</organism>
<gene>
    <name evidence="2" type="ORF">BBOMB_1425</name>
</gene>
<feature type="region of interest" description="Disordered" evidence="1">
    <location>
        <begin position="44"/>
        <end position="80"/>
    </location>
</feature>
<dbReference type="Proteomes" id="UP000028730">
    <property type="component" value="Unassembled WGS sequence"/>
</dbReference>
<keyword evidence="3" id="KW-1185">Reference proteome</keyword>
<proteinExistence type="predicted"/>
<dbReference type="STRING" id="1341695.BBOMB_1425"/>
<dbReference type="EMBL" id="ATLK01000002">
    <property type="protein sequence ID" value="KFF30565.1"/>
    <property type="molecule type" value="Genomic_DNA"/>
</dbReference>